<gene>
    <name evidence="1" type="ORF">WK57_17760</name>
</gene>
<protein>
    <submittedName>
        <fullName evidence="1">Uncharacterized protein</fullName>
    </submittedName>
</protein>
<evidence type="ECO:0000313" key="2">
    <source>
        <dbReference type="Proteomes" id="UP000070119"/>
    </source>
</evidence>
<organism evidence="1 2">
    <name type="scientific">Burkholderia ubonensis</name>
    <dbReference type="NCBI Taxonomy" id="101571"/>
    <lineage>
        <taxon>Bacteria</taxon>
        <taxon>Pseudomonadati</taxon>
        <taxon>Pseudomonadota</taxon>
        <taxon>Betaproteobacteria</taxon>
        <taxon>Burkholderiales</taxon>
        <taxon>Burkholderiaceae</taxon>
        <taxon>Burkholderia</taxon>
        <taxon>Burkholderia cepacia complex</taxon>
    </lineage>
</organism>
<comment type="caution">
    <text evidence="1">The sequence shown here is derived from an EMBL/GenBank/DDBJ whole genome shotgun (WGS) entry which is preliminary data.</text>
</comment>
<sequence length="137" mass="14677">MFARHASECPDGVLQPFGQRDIALAAENDVSVLKARAGQPEVIEAVVKRDTRHGDAQAVHLCEVGQPETTGFVYLTEHDVTFLAMECSPVANTALQCAAHVAREVGMASKHLVQYGHGPDAGCGLEQRDDLGIKDRG</sequence>
<dbReference type="EMBL" id="LNJU01000003">
    <property type="protein sequence ID" value="KWZ58354.1"/>
    <property type="molecule type" value="Genomic_DNA"/>
</dbReference>
<proteinExistence type="predicted"/>
<dbReference type="Proteomes" id="UP000070119">
    <property type="component" value="Unassembled WGS sequence"/>
</dbReference>
<evidence type="ECO:0000313" key="1">
    <source>
        <dbReference type="EMBL" id="KWZ58354.1"/>
    </source>
</evidence>
<reference evidence="1 2" key="1">
    <citation type="submission" date="2015-11" db="EMBL/GenBank/DDBJ databases">
        <authorList>
            <person name="Sahl J."/>
            <person name="Wagner D."/>
            <person name="Keim P."/>
        </authorList>
    </citation>
    <scope>NUCLEOTIDE SEQUENCE [LARGE SCALE GENOMIC DNA]</scope>
    <source>
        <strain evidence="1 2">MSMB1157</strain>
    </source>
</reference>
<accession>A0AA40UX88</accession>
<dbReference type="AlphaFoldDB" id="A0AA40UX88"/>
<name>A0AA40UX88_9BURK</name>